<dbReference type="RefSeq" id="WP_094550903.1">
    <property type="nucleotide sequence ID" value="NZ_MQWB01000001.1"/>
</dbReference>
<feature type="region of interest" description="Disordered" evidence="1">
    <location>
        <begin position="28"/>
        <end position="47"/>
    </location>
</feature>
<evidence type="ECO:0000256" key="1">
    <source>
        <dbReference type="SAM" id="MobiDB-lite"/>
    </source>
</evidence>
<dbReference type="InParanoid" id="A0A259U3K4"/>
<reference evidence="3 4" key="1">
    <citation type="submission" date="2016-11" db="EMBL/GenBank/DDBJ databases">
        <title>Study of marine rhodopsin-containing bacteria.</title>
        <authorList>
            <person name="Yoshizawa S."/>
            <person name="Kumagai Y."/>
            <person name="Kogure K."/>
        </authorList>
    </citation>
    <scope>NUCLEOTIDE SEQUENCE [LARGE SCALE GENOMIC DNA]</scope>
    <source>
        <strain evidence="3 4">SG-29</strain>
    </source>
</reference>
<proteinExistence type="predicted"/>
<sequence length="209" mass="22085">MRFSLLFLALLASGCAQVEQVARDAIGDATGRPLPASDDTPRTYDTSQGESVRFDLGAVAFADRVDRFSPTADLNEAYLDPWQAVGPPDYETGCRSGDECYVTLTPGGVAVFEFTNNILYDGPGDDIAIFEIGPDVEATTVEISVDGRDYITLGRVEGSSASLDIAGRGPDGARFRFVRLTDDPNQGGSGGSTPGADIDAVGAIHAERR</sequence>
<gene>
    <name evidence="3" type="ORF">BSZ36_16480</name>
</gene>
<keyword evidence="2" id="KW-0732">Signal</keyword>
<evidence type="ECO:0000256" key="2">
    <source>
        <dbReference type="SAM" id="SignalP"/>
    </source>
</evidence>
<comment type="caution">
    <text evidence="3">The sequence shown here is derived from an EMBL/GenBank/DDBJ whole genome shotgun (WGS) entry which is preliminary data.</text>
</comment>
<accession>A0A259U3K4</accession>
<feature type="chain" id="PRO_5013328607" evidence="2">
    <location>
        <begin position="19"/>
        <end position="209"/>
    </location>
</feature>
<organism evidence="3 4">
    <name type="scientific">Rubricoccus marinus</name>
    <dbReference type="NCBI Taxonomy" id="716817"/>
    <lineage>
        <taxon>Bacteria</taxon>
        <taxon>Pseudomonadati</taxon>
        <taxon>Rhodothermota</taxon>
        <taxon>Rhodothermia</taxon>
        <taxon>Rhodothermales</taxon>
        <taxon>Rubricoccaceae</taxon>
        <taxon>Rubricoccus</taxon>
    </lineage>
</organism>
<feature type="region of interest" description="Disordered" evidence="1">
    <location>
        <begin position="180"/>
        <end position="209"/>
    </location>
</feature>
<dbReference type="OrthoDB" id="9782229at2"/>
<dbReference type="PROSITE" id="PS51257">
    <property type="entry name" value="PROKAR_LIPOPROTEIN"/>
    <property type="match status" value="1"/>
</dbReference>
<dbReference type="Proteomes" id="UP000216446">
    <property type="component" value="Unassembled WGS sequence"/>
</dbReference>
<dbReference type="EMBL" id="MQWB01000001">
    <property type="protein sequence ID" value="OZC04437.1"/>
    <property type="molecule type" value="Genomic_DNA"/>
</dbReference>
<evidence type="ECO:0000313" key="3">
    <source>
        <dbReference type="EMBL" id="OZC04437.1"/>
    </source>
</evidence>
<name>A0A259U3K4_9BACT</name>
<protein>
    <submittedName>
        <fullName evidence="3">Uncharacterized protein</fullName>
    </submittedName>
</protein>
<dbReference type="AlphaFoldDB" id="A0A259U3K4"/>
<feature type="signal peptide" evidence="2">
    <location>
        <begin position="1"/>
        <end position="18"/>
    </location>
</feature>
<evidence type="ECO:0000313" key="4">
    <source>
        <dbReference type="Proteomes" id="UP000216446"/>
    </source>
</evidence>
<keyword evidence="4" id="KW-1185">Reference proteome</keyword>